<dbReference type="InterPro" id="IPR036388">
    <property type="entry name" value="WH-like_DNA-bd_sf"/>
</dbReference>
<dbReference type="Gene3D" id="3.40.190.10">
    <property type="entry name" value="Periplasmic binding protein-like II"/>
    <property type="match status" value="2"/>
</dbReference>
<keyword evidence="3 6" id="KW-0238">DNA-binding</keyword>
<dbReference type="PROSITE" id="PS50931">
    <property type="entry name" value="HTH_LYSR"/>
    <property type="match status" value="1"/>
</dbReference>
<keyword evidence="2" id="KW-0805">Transcription regulation</keyword>
<dbReference type="InterPro" id="IPR005119">
    <property type="entry name" value="LysR_subst-bd"/>
</dbReference>
<dbReference type="InterPro" id="IPR050389">
    <property type="entry name" value="LysR-type_TF"/>
</dbReference>
<name>A0A1H8PU33_9PSEU</name>
<dbReference type="GO" id="GO:0003677">
    <property type="term" value="F:DNA binding"/>
    <property type="evidence" value="ECO:0007669"/>
    <property type="project" value="UniProtKB-KW"/>
</dbReference>
<evidence type="ECO:0000259" key="5">
    <source>
        <dbReference type="PROSITE" id="PS50931"/>
    </source>
</evidence>
<gene>
    <name evidence="6" type="ORF">SAMN04489732_10161</name>
</gene>
<evidence type="ECO:0000256" key="4">
    <source>
        <dbReference type="ARBA" id="ARBA00023163"/>
    </source>
</evidence>
<accession>A0A1H8PU33</accession>
<evidence type="ECO:0000313" key="7">
    <source>
        <dbReference type="Proteomes" id="UP000198582"/>
    </source>
</evidence>
<dbReference type="SUPFAM" id="SSF53850">
    <property type="entry name" value="Periplasmic binding protein-like II"/>
    <property type="match status" value="1"/>
</dbReference>
<comment type="similarity">
    <text evidence="1">Belongs to the LysR transcriptional regulatory family.</text>
</comment>
<proteinExistence type="inferred from homology"/>
<dbReference type="Proteomes" id="UP000198582">
    <property type="component" value="Unassembled WGS sequence"/>
</dbReference>
<evidence type="ECO:0000313" key="6">
    <source>
        <dbReference type="EMBL" id="SEO45053.1"/>
    </source>
</evidence>
<dbReference type="AlphaFoldDB" id="A0A1H8PU33"/>
<dbReference type="InterPro" id="IPR000847">
    <property type="entry name" value="LysR_HTH_N"/>
</dbReference>
<reference evidence="6 7" key="1">
    <citation type="submission" date="2016-10" db="EMBL/GenBank/DDBJ databases">
        <authorList>
            <person name="de Groot N.N."/>
        </authorList>
    </citation>
    <scope>NUCLEOTIDE SEQUENCE [LARGE SCALE GENOMIC DNA]</scope>
    <source>
        <strain evidence="6 7">DSM 44993</strain>
    </source>
</reference>
<keyword evidence="7" id="KW-1185">Reference proteome</keyword>
<evidence type="ECO:0000256" key="3">
    <source>
        <dbReference type="ARBA" id="ARBA00023125"/>
    </source>
</evidence>
<dbReference type="STRING" id="394193.SAMN04489732_10161"/>
<dbReference type="PANTHER" id="PTHR30118:SF15">
    <property type="entry name" value="TRANSCRIPTIONAL REGULATORY PROTEIN"/>
    <property type="match status" value="1"/>
</dbReference>
<feature type="domain" description="HTH lysR-type" evidence="5">
    <location>
        <begin position="3"/>
        <end position="59"/>
    </location>
</feature>
<dbReference type="InterPro" id="IPR036390">
    <property type="entry name" value="WH_DNA-bd_sf"/>
</dbReference>
<dbReference type="GO" id="GO:0003700">
    <property type="term" value="F:DNA-binding transcription factor activity"/>
    <property type="evidence" value="ECO:0007669"/>
    <property type="project" value="InterPro"/>
</dbReference>
<organism evidence="6 7">
    <name type="scientific">Amycolatopsis saalfeldensis</name>
    <dbReference type="NCBI Taxonomy" id="394193"/>
    <lineage>
        <taxon>Bacteria</taxon>
        <taxon>Bacillati</taxon>
        <taxon>Actinomycetota</taxon>
        <taxon>Actinomycetes</taxon>
        <taxon>Pseudonocardiales</taxon>
        <taxon>Pseudonocardiaceae</taxon>
        <taxon>Amycolatopsis</taxon>
    </lineage>
</organism>
<dbReference type="EMBL" id="FOEF01000001">
    <property type="protein sequence ID" value="SEO45053.1"/>
    <property type="molecule type" value="Genomic_DNA"/>
</dbReference>
<dbReference type="RefSeq" id="WP_177231113.1">
    <property type="nucleotide sequence ID" value="NZ_FOEF01000001.1"/>
</dbReference>
<evidence type="ECO:0000256" key="2">
    <source>
        <dbReference type="ARBA" id="ARBA00023015"/>
    </source>
</evidence>
<dbReference type="SUPFAM" id="SSF46785">
    <property type="entry name" value="Winged helix' DNA-binding domain"/>
    <property type="match status" value="1"/>
</dbReference>
<keyword evidence="4" id="KW-0804">Transcription</keyword>
<dbReference type="PANTHER" id="PTHR30118">
    <property type="entry name" value="HTH-TYPE TRANSCRIPTIONAL REGULATOR LEUO-RELATED"/>
    <property type="match status" value="1"/>
</dbReference>
<protein>
    <submittedName>
        <fullName evidence="6">DNA-binding transcriptional regulator, LysR family</fullName>
    </submittedName>
</protein>
<sequence>MHLDLNLLVALDALLDERSVGAAADRLHLSQPAMSRTLGRIRRATGDAILVRSGRVMLTTPYAEQIRDEVHQLVVRAQTIFTADRDLDPATVDRTFTLLCNDVLAGALVPRLTAYLAAAAPGVNLRVLGETATSVDELRRGNADIRLSDETVHPADVRSTTVMTDHLVAVSRRVLAVDGTLAGFTALPHVVVSRRGRRRDRVDDLLEARGAGRRVVLTVPTLAMALQAVTAAGLITVVPAKLAGDQLGPALRTHPLPVPTPEIPAVLAWHTRHDRDGAHRWLRAAIGEILTSAE</sequence>
<dbReference type="Pfam" id="PF03466">
    <property type="entry name" value="LysR_substrate"/>
    <property type="match status" value="1"/>
</dbReference>
<dbReference type="Gene3D" id="1.10.10.10">
    <property type="entry name" value="Winged helix-like DNA-binding domain superfamily/Winged helix DNA-binding domain"/>
    <property type="match status" value="1"/>
</dbReference>
<dbReference type="Pfam" id="PF00126">
    <property type="entry name" value="HTH_1"/>
    <property type="match status" value="1"/>
</dbReference>
<evidence type="ECO:0000256" key="1">
    <source>
        <dbReference type="ARBA" id="ARBA00009437"/>
    </source>
</evidence>